<evidence type="ECO:0000256" key="2">
    <source>
        <dbReference type="HAMAP-Rule" id="MF_00003"/>
    </source>
</evidence>
<dbReference type="PANTHER" id="PTHR33515">
    <property type="entry name" value="RIBOSOME-BINDING FACTOR A, CHLOROPLASTIC-RELATED"/>
    <property type="match status" value="1"/>
</dbReference>
<dbReference type="AlphaFoldDB" id="A0A1Y2JZM6"/>
<dbReference type="HAMAP" id="MF_00003">
    <property type="entry name" value="RbfA"/>
    <property type="match status" value="1"/>
</dbReference>
<keyword evidence="4" id="KW-1185">Reference proteome</keyword>
<dbReference type="NCBIfam" id="TIGR00082">
    <property type="entry name" value="rbfA"/>
    <property type="match status" value="1"/>
</dbReference>
<comment type="subcellular location">
    <subcellularLocation>
        <location evidence="2">Cytoplasm</location>
    </subcellularLocation>
</comment>
<dbReference type="RefSeq" id="WP_085446974.1">
    <property type="nucleotide sequence ID" value="NZ_LVJN01000021.1"/>
</dbReference>
<dbReference type="InterPro" id="IPR015946">
    <property type="entry name" value="KH_dom-like_a/b"/>
</dbReference>
<comment type="function">
    <text evidence="2">One of several proteins that assist in the late maturation steps of the functional core of the 30S ribosomal subunit. Associates with free 30S ribosomal subunits (but not with 30S subunits that are part of 70S ribosomes or polysomes). Required for efficient processing of 16S rRNA. May interact with the 5'-terminal helix region of 16S rRNA.</text>
</comment>
<comment type="similarity">
    <text evidence="2">Belongs to the RbfA family.</text>
</comment>
<dbReference type="GO" id="GO:0030490">
    <property type="term" value="P:maturation of SSU-rRNA"/>
    <property type="evidence" value="ECO:0007669"/>
    <property type="project" value="UniProtKB-UniRule"/>
</dbReference>
<dbReference type="EMBL" id="LVJN01000021">
    <property type="protein sequence ID" value="OSM00358.1"/>
    <property type="molecule type" value="Genomic_DNA"/>
</dbReference>
<proteinExistence type="inferred from homology"/>
<dbReference type="OrthoDB" id="9805051at2"/>
<dbReference type="GO" id="GO:0043024">
    <property type="term" value="F:ribosomal small subunit binding"/>
    <property type="evidence" value="ECO:0007669"/>
    <property type="project" value="TreeGrafter"/>
</dbReference>
<dbReference type="InterPro" id="IPR000238">
    <property type="entry name" value="RbfA"/>
</dbReference>
<dbReference type="InterPro" id="IPR023799">
    <property type="entry name" value="RbfA_dom_sf"/>
</dbReference>
<evidence type="ECO:0000313" key="3">
    <source>
        <dbReference type="EMBL" id="OSM00358.1"/>
    </source>
</evidence>
<evidence type="ECO:0000313" key="4">
    <source>
        <dbReference type="Proteomes" id="UP000194003"/>
    </source>
</evidence>
<dbReference type="Gene3D" id="3.30.300.20">
    <property type="match status" value="1"/>
</dbReference>
<organism evidence="3 4">
    <name type="scientific">Magnetofaba australis IT-1</name>
    <dbReference type="NCBI Taxonomy" id="1434232"/>
    <lineage>
        <taxon>Bacteria</taxon>
        <taxon>Pseudomonadati</taxon>
        <taxon>Pseudomonadota</taxon>
        <taxon>Magnetococcia</taxon>
        <taxon>Magnetococcales</taxon>
        <taxon>Magnetococcaceae</taxon>
        <taxon>Magnetofaba</taxon>
    </lineage>
</organism>
<dbReference type="STRING" id="1434232.MAIT1_00859"/>
<dbReference type="InterPro" id="IPR020053">
    <property type="entry name" value="Ribosome-bd_factorA_CS"/>
</dbReference>
<protein>
    <recommendedName>
        <fullName evidence="2">Ribosome-binding factor A</fullName>
    </recommendedName>
</protein>
<dbReference type="PROSITE" id="PS01319">
    <property type="entry name" value="RBFA"/>
    <property type="match status" value="1"/>
</dbReference>
<dbReference type="Pfam" id="PF02033">
    <property type="entry name" value="RBFA"/>
    <property type="match status" value="1"/>
</dbReference>
<dbReference type="SUPFAM" id="SSF89919">
    <property type="entry name" value="Ribosome-binding factor A, RbfA"/>
    <property type="match status" value="1"/>
</dbReference>
<keyword evidence="1 2" id="KW-0690">Ribosome biogenesis</keyword>
<sequence>MSIRTEKVGALIHQEIASMLNRGEIKDPRIGPLVAITEVRVSRDLRHARLFVDVYGEADKDEVIKALTRAAGYIRNTLAKRLQLRHTPELLFTRDEAVEYGAHMDQVLRDLEIPPAEDEESEEPEGTP</sequence>
<name>A0A1Y2JZM6_9PROT</name>
<comment type="subunit">
    <text evidence="2">Monomer. Binds 30S ribosomal subunits, but not 50S ribosomal subunits or 70S ribosomes.</text>
</comment>
<comment type="caution">
    <text evidence="3">The sequence shown here is derived from an EMBL/GenBank/DDBJ whole genome shotgun (WGS) entry which is preliminary data.</text>
</comment>
<dbReference type="Proteomes" id="UP000194003">
    <property type="component" value="Unassembled WGS sequence"/>
</dbReference>
<evidence type="ECO:0000256" key="1">
    <source>
        <dbReference type="ARBA" id="ARBA00022517"/>
    </source>
</evidence>
<reference evidence="3 4" key="1">
    <citation type="journal article" date="2016" name="BMC Genomics">
        <title>Combined genomic and structural analyses of a cultured magnetotactic bacterium reveals its niche adaptation to a dynamic environment.</title>
        <authorList>
            <person name="Araujo A.C."/>
            <person name="Morillo V."/>
            <person name="Cypriano J."/>
            <person name="Teixeira L.C."/>
            <person name="Leao P."/>
            <person name="Lyra S."/>
            <person name="Almeida L.G."/>
            <person name="Bazylinski D.A."/>
            <person name="Vasconcellos A.T."/>
            <person name="Abreu F."/>
            <person name="Lins U."/>
        </authorList>
    </citation>
    <scope>NUCLEOTIDE SEQUENCE [LARGE SCALE GENOMIC DNA]</scope>
    <source>
        <strain evidence="3 4">IT-1</strain>
    </source>
</reference>
<gene>
    <name evidence="2" type="primary">rbfA</name>
    <name evidence="3" type="ORF">MAIT1_00859</name>
</gene>
<dbReference type="GO" id="GO:0005829">
    <property type="term" value="C:cytosol"/>
    <property type="evidence" value="ECO:0007669"/>
    <property type="project" value="TreeGrafter"/>
</dbReference>
<dbReference type="PANTHER" id="PTHR33515:SF1">
    <property type="entry name" value="RIBOSOME-BINDING FACTOR A, CHLOROPLASTIC-RELATED"/>
    <property type="match status" value="1"/>
</dbReference>
<keyword evidence="2" id="KW-0963">Cytoplasm</keyword>
<accession>A0A1Y2JZM6</accession>